<evidence type="ECO:0000313" key="13">
    <source>
        <dbReference type="EMBL" id="MBB6179549.1"/>
    </source>
</evidence>
<evidence type="ECO:0000256" key="8">
    <source>
        <dbReference type="PIRSR" id="PIRSR602081-1"/>
    </source>
</evidence>
<dbReference type="InterPro" id="IPR006050">
    <property type="entry name" value="DNA_photolyase_N"/>
</dbReference>
<dbReference type="InterPro" id="IPR005101">
    <property type="entry name" value="Cryptochr/Photolyase_FAD-bd"/>
</dbReference>
<dbReference type="SUPFAM" id="SSF48173">
    <property type="entry name" value="Cryptochrome/photolyase FAD-binding domain"/>
    <property type="match status" value="1"/>
</dbReference>
<keyword evidence="5 8" id="KW-0274">FAD</keyword>
<evidence type="ECO:0000256" key="6">
    <source>
        <dbReference type="ARBA" id="ARBA00022991"/>
    </source>
</evidence>
<dbReference type="PANTHER" id="PTHR11455:SF9">
    <property type="entry name" value="CRYPTOCHROME CIRCADIAN CLOCK 5 ISOFORM X1"/>
    <property type="match status" value="1"/>
</dbReference>
<dbReference type="EC" id="4.1.99.3" evidence="2"/>
<dbReference type="GO" id="GO:0009416">
    <property type="term" value="P:response to light stimulus"/>
    <property type="evidence" value="ECO:0007669"/>
    <property type="project" value="TreeGrafter"/>
</dbReference>
<proteinExistence type="inferred from homology"/>
<protein>
    <recommendedName>
        <fullName evidence="3">Deoxyribodipyrimidine photo-lyase</fullName>
        <ecNumber evidence="2">4.1.99.3</ecNumber>
    </recommendedName>
</protein>
<sequence>MPAEIPPVIVWFRRDLRLADNAALSAAVETGAPVIALFIREGSAGGGMPFGAAQAWWLHHSLLALRQALHDRGGDLLFFTGEAATVLVQVAQQTGASQIYLNRSYERDDQDRELARRLKAEGIAVHAFQGQLLHDPSRVRTGAGRPFRVFTPFWKALQALGEPREPLAAPDAMRGASSTPPSEQLEDWGLPPTKPDWAAGFGEIWTPGEAGARFRLEDFVEKGLRDYKSGRDFPARDLTSRLSPHLAHGEVTPAQAWHAASALDDGDPAQITHFRRELAWRDFNYSLLIKSPRLATDNWNTDFDGFAWSFDGALYHAWRNGLTGYPIVDAGMRQLWREGYMHNRVRMITASFLIKDLMIDWRKGEEWFRETLLDADPANNAASWQWVAGSGADASPFFRIFNPTLQGEKFDPDGDYVRRYVPELRHLDKKYIHRPFEAPDHILQKAGLRLGESYPRPIVDHGSARERALAAYKATRY</sequence>
<evidence type="ECO:0000256" key="9">
    <source>
        <dbReference type="PIRSR" id="PIRSR602081-2"/>
    </source>
</evidence>
<evidence type="ECO:0000256" key="10">
    <source>
        <dbReference type="RuleBase" id="RU004182"/>
    </source>
</evidence>
<dbReference type="InterPro" id="IPR036134">
    <property type="entry name" value="Crypto/Photolyase_FAD-like_sf"/>
</dbReference>
<feature type="site" description="Electron transfer via tryptophanyl radical" evidence="9">
    <location>
        <position position="384"/>
    </location>
</feature>
<feature type="binding site" evidence="8">
    <location>
        <position position="227"/>
    </location>
    <ligand>
        <name>FAD</name>
        <dbReference type="ChEBI" id="CHEBI:57692"/>
    </ligand>
</feature>
<dbReference type="Gene3D" id="1.25.40.80">
    <property type="match status" value="1"/>
</dbReference>
<comment type="similarity">
    <text evidence="10">Belongs to the DNA photolyase family.</text>
</comment>
<keyword evidence="13" id="KW-0456">Lyase</keyword>
<evidence type="ECO:0000259" key="12">
    <source>
        <dbReference type="PROSITE" id="PS51645"/>
    </source>
</evidence>
<name>A0A7W9YX00_9HYPH</name>
<evidence type="ECO:0000256" key="3">
    <source>
        <dbReference type="ARBA" id="ARBA00014046"/>
    </source>
</evidence>
<dbReference type="PROSITE" id="PS51645">
    <property type="entry name" value="PHR_CRY_ALPHA_BETA"/>
    <property type="match status" value="1"/>
</dbReference>
<evidence type="ECO:0000256" key="11">
    <source>
        <dbReference type="SAM" id="MobiDB-lite"/>
    </source>
</evidence>
<dbReference type="GO" id="GO:0000719">
    <property type="term" value="P:photoreactive repair"/>
    <property type="evidence" value="ECO:0007669"/>
    <property type="project" value="UniProtKB-ARBA"/>
</dbReference>
<dbReference type="PROSITE" id="PS00394">
    <property type="entry name" value="DNA_PHOTOLYASES_1_1"/>
    <property type="match status" value="1"/>
</dbReference>
<gene>
    <name evidence="13" type="ORF">HNQ75_001503</name>
</gene>
<feature type="domain" description="Photolyase/cryptochrome alpha/beta" evidence="12">
    <location>
        <begin position="6"/>
        <end position="133"/>
    </location>
</feature>
<organism evidence="13 14">
    <name type="scientific">Pseudorhizobium flavum</name>
    <dbReference type="NCBI Taxonomy" id="1335061"/>
    <lineage>
        <taxon>Bacteria</taxon>
        <taxon>Pseudomonadati</taxon>
        <taxon>Pseudomonadota</taxon>
        <taxon>Alphaproteobacteria</taxon>
        <taxon>Hyphomicrobiales</taxon>
        <taxon>Rhizobiaceae</taxon>
        <taxon>Rhizobium/Agrobacterium group</taxon>
        <taxon>Pseudorhizobium</taxon>
    </lineage>
</organism>
<comment type="cofactor">
    <cofactor evidence="1">
        <name>(6R)-5,10-methylene-5,6,7,8-tetrahydrofolate</name>
        <dbReference type="ChEBI" id="CHEBI:15636"/>
    </cofactor>
</comment>
<dbReference type="Gene3D" id="3.40.50.620">
    <property type="entry name" value="HUPs"/>
    <property type="match status" value="1"/>
</dbReference>
<dbReference type="PANTHER" id="PTHR11455">
    <property type="entry name" value="CRYPTOCHROME"/>
    <property type="match status" value="1"/>
</dbReference>
<keyword evidence="14" id="KW-1185">Reference proteome</keyword>
<dbReference type="GO" id="GO:0071949">
    <property type="term" value="F:FAD binding"/>
    <property type="evidence" value="ECO:0007669"/>
    <property type="project" value="TreeGrafter"/>
</dbReference>
<dbReference type="GO" id="GO:0003677">
    <property type="term" value="F:DNA binding"/>
    <property type="evidence" value="ECO:0007669"/>
    <property type="project" value="TreeGrafter"/>
</dbReference>
<dbReference type="Pfam" id="PF00875">
    <property type="entry name" value="DNA_photolyase"/>
    <property type="match status" value="1"/>
</dbReference>
<evidence type="ECO:0000256" key="2">
    <source>
        <dbReference type="ARBA" id="ARBA00013149"/>
    </source>
</evidence>
<feature type="region of interest" description="Disordered" evidence="11">
    <location>
        <begin position="166"/>
        <end position="192"/>
    </location>
</feature>
<feature type="site" description="Electron transfer via tryptophanyl radical" evidence="9">
    <location>
        <position position="361"/>
    </location>
</feature>
<dbReference type="Pfam" id="PF03441">
    <property type="entry name" value="FAD_binding_7"/>
    <property type="match status" value="1"/>
</dbReference>
<dbReference type="RefSeq" id="WP_077545992.1">
    <property type="nucleotide sequence ID" value="NZ_JACHEJ010000002.1"/>
</dbReference>
<dbReference type="AlphaFoldDB" id="A0A7W9YX00"/>
<feature type="binding site" evidence="8">
    <location>
        <begin position="374"/>
        <end position="376"/>
    </location>
    <ligand>
        <name>FAD</name>
        <dbReference type="ChEBI" id="CHEBI:57692"/>
    </ligand>
</feature>
<dbReference type="EMBL" id="JACHEJ010000002">
    <property type="protein sequence ID" value="MBB6179549.1"/>
    <property type="molecule type" value="Genomic_DNA"/>
</dbReference>
<accession>A0A7W9YX00</accession>
<dbReference type="InterPro" id="IPR036155">
    <property type="entry name" value="Crypto/Photolyase_N_sf"/>
</dbReference>
<dbReference type="SUPFAM" id="SSF52425">
    <property type="entry name" value="Cryptochrome/photolyase, N-terminal domain"/>
    <property type="match status" value="1"/>
</dbReference>
<dbReference type="Proteomes" id="UP000535501">
    <property type="component" value="Unassembled WGS sequence"/>
</dbReference>
<feature type="binding site" evidence="8">
    <location>
        <position position="274"/>
    </location>
    <ligand>
        <name>FAD</name>
        <dbReference type="ChEBI" id="CHEBI:57692"/>
    </ligand>
</feature>
<comment type="cofactor">
    <cofactor evidence="8">
        <name>FAD</name>
        <dbReference type="ChEBI" id="CHEBI:57692"/>
    </cofactor>
    <text evidence="8">Binds 1 FAD per subunit.</text>
</comment>
<dbReference type="Gene3D" id="1.10.579.10">
    <property type="entry name" value="DNA Cyclobutane Dipyrimidine Photolyase, subunit A, domain 3"/>
    <property type="match status" value="1"/>
</dbReference>
<evidence type="ECO:0000313" key="14">
    <source>
        <dbReference type="Proteomes" id="UP000535501"/>
    </source>
</evidence>
<feature type="binding site" evidence="8">
    <location>
        <begin position="239"/>
        <end position="243"/>
    </location>
    <ligand>
        <name>FAD</name>
        <dbReference type="ChEBI" id="CHEBI:57692"/>
    </ligand>
</feature>
<dbReference type="FunFam" id="1.10.579.10:FF:000003">
    <property type="entry name" value="Deoxyribodipyrimidine photo-lyase"/>
    <property type="match status" value="1"/>
</dbReference>
<dbReference type="InterPro" id="IPR014729">
    <property type="entry name" value="Rossmann-like_a/b/a_fold"/>
</dbReference>
<evidence type="ECO:0000256" key="4">
    <source>
        <dbReference type="ARBA" id="ARBA00022630"/>
    </source>
</evidence>
<reference evidence="13 14" key="1">
    <citation type="submission" date="2020-08" db="EMBL/GenBank/DDBJ databases">
        <title>Genomic Encyclopedia of Type Strains, Phase IV (KMG-IV): sequencing the most valuable type-strain genomes for metagenomic binning, comparative biology and taxonomic classification.</title>
        <authorList>
            <person name="Goeker M."/>
        </authorList>
    </citation>
    <scope>NUCLEOTIDE SEQUENCE [LARGE SCALE GENOMIC DNA]</scope>
    <source>
        <strain evidence="13 14">DSM 102134</strain>
    </source>
</reference>
<evidence type="ECO:0000256" key="5">
    <source>
        <dbReference type="ARBA" id="ARBA00022827"/>
    </source>
</evidence>
<dbReference type="InterPro" id="IPR002081">
    <property type="entry name" value="Cryptochrome/DNA_photolyase_1"/>
</dbReference>
<comment type="catalytic activity">
    <reaction evidence="7">
        <text>cyclobutadipyrimidine (in DNA) = 2 pyrimidine residues (in DNA).</text>
        <dbReference type="EC" id="4.1.99.3"/>
    </reaction>
</comment>
<dbReference type="PRINTS" id="PR00147">
    <property type="entry name" value="DNAPHOTLYASE"/>
</dbReference>
<feature type="site" description="Electron transfer via tryptophanyl radical" evidence="9">
    <location>
        <position position="308"/>
    </location>
</feature>
<evidence type="ECO:0000256" key="7">
    <source>
        <dbReference type="ARBA" id="ARBA00033999"/>
    </source>
</evidence>
<comment type="caution">
    <text evidence="13">The sequence shown here is derived from an EMBL/GenBank/DDBJ whole genome shotgun (WGS) entry which is preliminary data.</text>
</comment>
<dbReference type="InterPro" id="IPR018394">
    <property type="entry name" value="DNA_photolyase_1_CS_C"/>
</dbReference>
<keyword evidence="6 10" id="KW-0157">Chromophore</keyword>
<evidence type="ECO:0000256" key="1">
    <source>
        <dbReference type="ARBA" id="ARBA00001932"/>
    </source>
</evidence>
<dbReference type="PROSITE" id="PS00691">
    <property type="entry name" value="DNA_PHOTOLYASES_1_2"/>
    <property type="match status" value="1"/>
</dbReference>
<keyword evidence="4 8" id="KW-0285">Flavoprotein</keyword>
<dbReference type="GO" id="GO:0003904">
    <property type="term" value="F:deoxyribodipyrimidine photo-lyase activity"/>
    <property type="evidence" value="ECO:0007669"/>
    <property type="project" value="UniProtKB-EC"/>
</dbReference>